<keyword evidence="3" id="KW-1185">Reference proteome</keyword>
<gene>
    <name evidence="2" type="ordered locus">Ksed_04850</name>
</gene>
<sequence length="71" mass="7995">MDTAHLEADETFGPCLVRDCPNYIGRHPAYREATDPRLESLHAAHQHQGRYASLRDGLRPPLTLVRDAEEG</sequence>
<feature type="region of interest" description="Disordered" evidence="1">
    <location>
        <begin position="43"/>
        <end position="71"/>
    </location>
</feature>
<proteinExistence type="predicted"/>
<evidence type="ECO:0000313" key="3">
    <source>
        <dbReference type="Proteomes" id="UP000006666"/>
    </source>
</evidence>
<dbReference type="Proteomes" id="UP000006666">
    <property type="component" value="Chromosome"/>
</dbReference>
<evidence type="ECO:0000313" key="2">
    <source>
        <dbReference type="EMBL" id="ACV05555.1"/>
    </source>
</evidence>
<name>C7NKR9_KYTSD</name>
<dbReference type="EMBL" id="CP001686">
    <property type="protein sequence ID" value="ACV05555.1"/>
    <property type="molecule type" value="Genomic_DNA"/>
</dbReference>
<reference evidence="2 3" key="1">
    <citation type="journal article" date="2009" name="Stand. Genomic Sci.">
        <title>Complete genome sequence of Kytococcus sedentarius type strain (541).</title>
        <authorList>
            <person name="Sims D."/>
            <person name="Brettin T."/>
            <person name="Detter J.C."/>
            <person name="Han C."/>
            <person name="Lapidus A."/>
            <person name="Copeland A."/>
            <person name="Glavina Del Rio T."/>
            <person name="Nolan M."/>
            <person name="Chen F."/>
            <person name="Lucas S."/>
            <person name="Tice H."/>
            <person name="Cheng J.F."/>
            <person name="Bruce D."/>
            <person name="Goodwin L."/>
            <person name="Pitluck S."/>
            <person name="Ovchinnikova G."/>
            <person name="Pati A."/>
            <person name="Ivanova N."/>
            <person name="Mavrommatis K."/>
            <person name="Chen A."/>
            <person name="Palaniappan K."/>
            <person name="D'haeseleer P."/>
            <person name="Chain P."/>
            <person name="Bristow J."/>
            <person name="Eisen J.A."/>
            <person name="Markowitz V."/>
            <person name="Hugenholtz P."/>
            <person name="Schneider S."/>
            <person name="Goker M."/>
            <person name="Pukall R."/>
            <person name="Kyrpides N.C."/>
            <person name="Klenk H.P."/>
        </authorList>
    </citation>
    <scope>NUCLEOTIDE SEQUENCE [LARGE SCALE GENOMIC DNA]</scope>
    <source>
        <strain evidence="3">ATCC 14392 / DSM 20547 / JCM 11482 / CCUG 33030 / NBRC 15357 / NCTC 11040 / CCM 314 / 541</strain>
    </source>
</reference>
<organism evidence="2 3">
    <name type="scientific">Kytococcus sedentarius (strain ATCC 14392 / DSM 20547 / JCM 11482 / CCUG 33030 / NBRC 15357 / NCTC 11040 / CCM 314 / 541)</name>
    <name type="common">Micrococcus sedentarius</name>
    <dbReference type="NCBI Taxonomy" id="478801"/>
    <lineage>
        <taxon>Bacteria</taxon>
        <taxon>Bacillati</taxon>
        <taxon>Actinomycetota</taxon>
        <taxon>Actinomycetes</taxon>
        <taxon>Micrococcales</taxon>
        <taxon>Kytococcaceae</taxon>
        <taxon>Kytococcus</taxon>
    </lineage>
</organism>
<protein>
    <submittedName>
        <fullName evidence="2">Uncharacterized protein</fullName>
    </submittedName>
</protein>
<accession>C7NKR9</accession>
<dbReference type="AlphaFoldDB" id="C7NKR9"/>
<dbReference type="HOGENOM" id="CLU_2734802_0_0_11"/>
<dbReference type="KEGG" id="kse:Ksed_04850"/>
<evidence type="ECO:0000256" key="1">
    <source>
        <dbReference type="SAM" id="MobiDB-lite"/>
    </source>
</evidence>